<organism evidence="2 3">
    <name type="scientific">Paenibacillus borealis</name>
    <dbReference type="NCBI Taxonomy" id="160799"/>
    <lineage>
        <taxon>Bacteria</taxon>
        <taxon>Bacillati</taxon>
        <taxon>Bacillota</taxon>
        <taxon>Bacilli</taxon>
        <taxon>Bacillales</taxon>
        <taxon>Paenibacillaceae</taxon>
        <taxon>Paenibacillus</taxon>
    </lineage>
</organism>
<evidence type="ECO:0000313" key="2">
    <source>
        <dbReference type="EMBL" id="AIQ59877.1"/>
    </source>
</evidence>
<dbReference type="GO" id="GO:0008168">
    <property type="term" value="F:methyltransferase activity"/>
    <property type="evidence" value="ECO:0007669"/>
    <property type="project" value="UniProtKB-KW"/>
</dbReference>
<evidence type="ECO:0000259" key="1">
    <source>
        <dbReference type="Pfam" id="PF13649"/>
    </source>
</evidence>
<evidence type="ECO:0000313" key="3">
    <source>
        <dbReference type="Proteomes" id="UP000029518"/>
    </source>
</evidence>
<dbReference type="KEGG" id="pbd:PBOR_25170"/>
<dbReference type="InterPro" id="IPR029063">
    <property type="entry name" value="SAM-dependent_MTases_sf"/>
</dbReference>
<dbReference type="Pfam" id="PF13649">
    <property type="entry name" value="Methyltransf_25"/>
    <property type="match status" value="1"/>
</dbReference>
<dbReference type="EMBL" id="CP009285">
    <property type="protein sequence ID" value="AIQ59877.1"/>
    <property type="molecule type" value="Genomic_DNA"/>
</dbReference>
<sequence length="301" mass="33415">MNNGLFDAAVWEKAWKEDPKAMANKFKAMGMDPHRSFDHKAKVFNEEVFSSAGRDRSERIISWMEGQGVDFNGLTVLDVGAASGGFTVPFIERGAKVTAVEPNIPLAELFLHNTAGYGPGQVELVRVAFEDIDIAAKGWLNAFDLVFVSMCPAVFDWESAEKVISCARQYCYISTSAGVQEHSLMNEVLPLLTGRAVHAESSDMAYLMQLLYLKGYSYESIVTRETKSKELSIEAALDEVIEMLPMHHLDGKEAALKTVTEYLQTAYPDDKVVIRQGGRFGKVLIKLQDLNMYNRAAAAKQ</sequence>
<accession>A0A089LGB1</accession>
<dbReference type="AlphaFoldDB" id="A0A089LGB1"/>
<reference evidence="2" key="1">
    <citation type="submission" date="2014-08" db="EMBL/GenBank/DDBJ databases">
        <title>Comparative genomics of the Paenibacillus odorifer group.</title>
        <authorList>
            <person name="den Bakker H.C."/>
            <person name="Tsai Y.-C.Y.-C."/>
            <person name="Martin N."/>
            <person name="Korlach J."/>
            <person name="Wiedmann M."/>
        </authorList>
    </citation>
    <scope>NUCLEOTIDE SEQUENCE [LARGE SCALE GENOMIC DNA]</scope>
    <source>
        <strain evidence="2">DSM 13188</strain>
    </source>
</reference>
<dbReference type="RefSeq" id="WP_042216129.1">
    <property type="nucleotide sequence ID" value="NZ_CP009285.1"/>
</dbReference>
<protein>
    <submittedName>
        <fullName evidence="2">SAM-dependent methyltransferase</fullName>
    </submittedName>
</protein>
<dbReference type="GO" id="GO:0032259">
    <property type="term" value="P:methylation"/>
    <property type="evidence" value="ECO:0007669"/>
    <property type="project" value="UniProtKB-KW"/>
</dbReference>
<proteinExistence type="predicted"/>
<keyword evidence="2" id="KW-0808">Transferase</keyword>
<dbReference type="Gene3D" id="3.40.50.150">
    <property type="entry name" value="Vaccinia Virus protein VP39"/>
    <property type="match status" value="1"/>
</dbReference>
<gene>
    <name evidence="2" type="ORF">PBOR_25170</name>
</gene>
<keyword evidence="2" id="KW-0489">Methyltransferase</keyword>
<dbReference type="OrthoDB" id="9791837at2"/>
<dbReference type="Proteomes" id="UP000029518">
    <property type="component" value="Chromosome"/>
</dbReference>
<dbReference type="InterPro" id="IPR041698">
    <property type="entry name" value="Methyltransf_25"/>
</dbReference>
<dbReference type="CDD" id="cd02440">
    <property type="entry name" value="AdoMet_MTases"/>
    <property type="match status" value="1"/>
</dbReference>
<feature type="domain" description="Methyltransferase" evidence="1">
    <location>
        <begin position="76"/>
        <end position="168"/>
    </location>
</feature>
<dbReference type="SUPFAM" id="SSF53335">
    <property type="entry name" value="S-adenosyl-L-methionine-dependent methyltransferases"/>
    <property type="match status" value="1"/>
</dbReference>
<dbReference type="HOGENOM" id="CLU_060275_2_0_9"/>
<name>A0A089LGB1_PAEBO</name>
<keyword evidence="3" id="KW-1185">Reference proteome</keyword>